<name>A0A445BK53_ARAHY</name>
<evidence type="ECO:0000313" key="2">
    <source>
        <dbReference type="Proteomes" id="UP000289738"/>
    </source>
</evidence>
<dbReference type="AlphaFoldDB" id="A0A445BK53"/>
<protein>
    <submittedName>
        <fullName evidence="1">Uncharacterized protein</fullName>
    </submittedName>
</protein>
<comment type="caution">
    <text evidence="1">The sequence shown here is derived from an EMBL/GenBank/DDBJ whole genome shotgun (WGS) entry which is preliminary data.</text>
</comment>
<dbReference type="EMBL" id="SDMP01000009">
    <property type="protein sequence ID" value="RYR39068.1"/>
    <property type="molecule type" value="Genomic_DNA"/>
</dbReference>
<evidence type="ECO:0000313" key="1">
    <source>
        <dbReference type="EMBL" id="RYR39068.1"/>
    </source>
</evidence>
<accession>A0A445BK53</accession>
<proteinExistence type="predicted"/>
<gene>
    <name evidence="1" type="ORF">Ahy_A09g044487</name>
</gene>
<keyword evidence="2" id="KW-1185">Reference proteome</keyword>
<sequence length="91" mass="9308">MLSILLPSLTQVSSKSLASCGSSISSPAGEQTRGDSCYVAFRGVVAESQSTVGFGAVWQLALVTFVGVEQIAAIGGIHITTLVKAGSMFVE</sequence>
<reference evidence="1 2" key="1">
    <citation type="submission" date="2019-01" db="EMBL/GenBank/DDBJ databases">
        <title>Sequencing of cultivated peanut Arachis hypogaea provides insights into genome evolution and oil improvement.</title>
        <authorList>
            <person name="Chen X."/>
        </authorList>
    </citation>
    <scope>NUCLEOTIDE SEQUENCE [LARGE SCALE GENOMIC DNA]</scope>
    <source>
        <strain evidence="2">cv. Fuhuasheng</strain>
        <tissue evidence="1">Leaves</tissue>
    </source>
</reference>
<dbReference type="Proteomes" id="UP000289738">
    <property type="component" value="Chromosome A09"/>
</dbReference>
<organism evidence="1 2">
    <name type="scientific">Arachis hypogaea</name>
    <name type="common">Peanut</name>
    <dbReference type="NCBI Taxonomy" id="3818"/>
    <lineage>
        <taxon>Eukaryota</taxon>
        <taxon>Viridiplantae</taxon>
        <taxon>Streptophyta</taxon>
        <taxon>Embryophyta</taxon>
        <taxon>Tracheophyta</taxon>
        <taxon>Spermatophyta</taxon>
        <taxon>Magnoliopsida</taxon>
        <taxon>eudicotyledons</taxon>
        <taxon>Gunneridae</taxon>
        <taxon>Pentapetalae</taxon>
        <taxon>rosids</taxon>
        <taxon>fabids</taxon>
        <taxon>Fabales</taxon>
        <taxon>Fabaceae</taxon>
        <taxon>Papilionoideae</taxon>
        <taxon>50 kb inversion clade</taxon>
        <taxon>dalbergioids sensu lato</taxon>
        <taxon>Dalbergieae</taxon>
        <taxon>Pterocarpus clade</taxon>
        <taxon>Arachis</taxon>
    </lineage>
</organism>